<gene>
    <name evidence="2" type="ORF">ACFP3R_16440</name>
</gene>
<reference evidence="3" key="1">
    <citation type="journal article" date="2019" name="Int. J. Syst. Evol. Microbiol.">
        <title>The Global Catalogue of Microorganisms (GCM) 10K type strain sequencing project: providing services to taxonomists for standard genome sequencing and annotation.</title>
        <authorList>
            <consortium name="The Broad Institute Genomics Platform"/>
            <consortium name="The Broad Institute Genome Sequencing Center for Infectious Disease"/>
            <person name="Wu L."/>
            <person name="Ma J."/>
        </authorList>
    </citation>
    <scope>NUCLEOTIDE SEQUENCE [LARGE SCALE GENOMIC DNA]</scope>
    <source>
        <strain evidence="3">CGMCC 4.7246</strain>
    </source>
</reference>
<dbReference type="RefSeq" id="WP_380637069.1">
    <property type="nucleotide sequence ID" value="NZ_JBHSQO010000014.1"/>
</dbReference>
<evidence type="ECO:0000313" key="2">
    <source>
        <dbReference type="EMBL" id="MFC6090869.1"/>
    </source>
</evidence>
<feature type="compositionally biased region" description="Basic and acidic residues" evidence="1">
    <location>
        <begin position="85"/>
        <end position="123"/>
    </location>
</feature>
<dbReference type="EMBL" id="JBHSQO010000014">
    <property type="protein sequence ID" value="MFC6090869.1"/>
    <property type="molecule type" value="Genomic_DNA"/>
</dbReference>
<dbReference type="Proteomes" id="UP001596220">
    <property type="component" value="Unassembled WGS sequence"/>
</dbReference>
<feature type="compositionally biased region" description="Basic and acidic residues" evidence="1">
    <location>
        <begin position="176"/>
        <end position="187"/>
    </location>
</feature>
<feature type="compositionally biased region" description="Basic residues" evidence="1">
    <location>
        <begin position="212"/>
        <end position="224"/>
    </location>
</feature>
<organism evidence="2 3">
    <name type="scientific">Saccharothrix lopnurensis</name>
    <dbReference type="NCBI Taxonomy" id="1670621"/>
    <lineage>
        <taxon>Bacteria</taxon>
        <taxon>Bacillati</taxon>
        <taxon>Actinomycetota</taxon>
        <taxon>Actinomycetes</taxon>
        <taxon>Pseudonocardiales</taxon>
        <taxon>Pseudonocardiaceae</taxon>
        <taxon>Saccharothrix</taxon>
    </lineage>
</organism>
<evidence type="ECO:0000313" key="3">
    <source>
        <dbReference type="Proteomes" id="UP001596220"/>
    </source>
</evidence>
<name>A0ABW1P7A7_9PSEU</name>
<proteinExistence type="predicted"/>
<evidence type="ECO:0000256" key="1">
    <source>
        <dbReference type="SAM" id="MobiDB-lite"/>
    </source>
</evidence>
<comment type="caution">
    <text evidence="2">The sequence shown here is derived from an EMBL/GenBank/DDBJ whole genome shotgun (WGS) entry which is preliminary data.</text>
</comment>
<accession>A0ABW1P7A7</accession>
<sequence>MSSTILPLHPTLLDPRTGEPLEAIGVINGRVIWPQMGGAPDDEDDPDDDEDDEGPEPDDGPDEDEDDPDDEGKDAPKGKRALRKKNSENRNLRKRLTAAEEKARRWDEHEASQKTDAEKNADRIAELEKSAADAVRLRVALRTGLTERQAARLVGTTEEELEEDAAAYLAELGGEQDGKTDRTDKVKNRPRTTLKGGSKPDDEPDETDPRKLAARVSRRGRGGF</sequence>
<feature type="compositionally biased region" description="Acidic residues" evidence="1">
    <location>
        <begin position="40"/>
        <end position="72"/>
    </location>
</feature>
<feature type="region of interest" description="Disordered" evidence="1">
    <location>
        <begin position="30"/>
        <end position="123"/>
    </location>
</feature>
<keyword evidence="3" id="KW-1185">Reference proteome</keyword>
<protein>
    <recommendedName>
        <fullName evidence="4">Scaffolding protein</fullName>
    </recommendedName>
</protein>
<feature type="region of interest" description="Disordered" evidence="1">
    <location>
        <begin position="169"/>
        <end position="224"/>
    </location>
</feature>
<evidence type="ECO:0008006" key="4">
    <source>
        <dbReference type="Google" id="ProtNLM"/>
    </source>
</evidence>